<feature type="domain" description="Glycosyltransferase 2-like" evidence="1">
    <location>
        <begin position="7"/>
        <end position="169"/>
    </location>
</feature>
<evidence type="ECO:0000259" key="2">
    <source>
        <dbReference type="Pfam" id="PF22181"/>
    </source>
</evidence>
<dbReference type="AlphaFoldDB" id="A0A7K0C125"/>
<keyword evidence="4" id="KW-1185">Reference proteome</keyword>
<dbReference type="Pfam" id="PF22181">
    <property type="entry name" value="TarS_linker"/>
    <property type="match status" value="1"/>
</dbReference>
<dbReference type="OrthoDB" id="2676521at2"/>
<dbReference type="PANTHER" id="PTHR22916">
    <property type="entry name" value="GLYCOSYLTRANSFERASE"/>
    <property type="match status" value="1"/>
</dbReference>
<dbReference type="InterPro" id="IPR029044">
    <property type="entry name" value="Nucleotide-diphossugar_trans"/>
</dbReference>
<dbReference type="RefSeq" id="WP_153536822.1">
    <property type="nucleotide sequence ID" value="NZ_WEGH01000003.1"/>
</dbReference>
<feature type="domain" description="TarS/TarP linker" evidence="2">
    <location>
        <begin position="226"/>
        <end position="318"/>
    </location>
</feature>
<gene>
    <name evidence="3" type="primary">arnC_3</name>
    <name evidence="3" type="ORF">ACRB68_52720</name>
</gene>
<dbReference type="EC" id="2.4.2.53" evidence="3"/>
<evidence type="ECO:0000259" key="1">
    <source>
        <dbReference type="Pfam" id="PF00535"/>
    </source>
</evidence>
<reference evidence="3 4" key="1">
    <citation type="submission" date="2019-10" db="EMBL/GenBank/DDBJ databases">
        <title>Actinomadura rubteroloni sp. nov. and Actinomadura macrotermitis sp. nov., isolated from the gut of fungus growing-termite Macrotermes natalensis.</title>
        <authorList>
            <person name="Benndorf R."/>
            <person name="Martin K."/>
            <person name="Kuefner M."/>
            <person name="De Beer W."/>
            <person name="Kaster A.-K."/>
            <person name="Vollmers J."/>
            <person name="Poulsen M."/>
            <person name="Beemelmanns C."/>
        </authorList>
    </citation>
    <scope>NUCLEOTIDE SEQUENCE [LARGE SCALE GENOMIC DNA]</scope>
    <source>
        <strain evidence="3 4">RB68</strain>
    </source>
</reference>
<sequence>MANPKVSVIVPVYNCRASLERTFRSVLDQTLPAGQVEIIAVDDGSTDGSGEELERLAAGHPGFTVLHHETGSGGPGKPRNTGLAAATGEYVFFLDADDHLAPEALARCVAMADENGTDVVVPKYVGIGRKVNPHLFRRTVPFTTIQDAVPNLYGSITVLKLYRRSLLDHHGIRFPENVLSGEDQIFAVRAYFEAKGVSVLADYDCYYWVDRDDGTSALQLGGAPAEHYFPEIETLLAYVTGRTEPGAVRDRLLRRHFAIEIFSRFDPRYQHFTEAERQATKAAVRDLVRRYGNPTIMGGLSPYMRLLDHLLRHGHDALIDQAARVHAEDPPPIVVDGEHAYLAYPGFRDAALSIPDEVFRLNGPLSWRHGLTGLEWRGGRLLVHGYAFVERVDRAEQREELVLREREGEREYRIPFVRAAASAEGRPQLTAEIDPATVAGGAPLPPGRWDAFAVVQVQGRTHEGRIVAREGAQDVLPGARVAPVASGLPVLTPYLTKNAGALALHAGGTGGLAGPAAPARIEASGDGLRLTAELATAGDAPVTVAVLLRHRGDDTVHTVPAALQPLDGAVRVTADLPPISGRKGVWDVSYEITLAGAHGRLRAPAAESAAGVPGVLRTVKGNLSLEHGGAKSAGGRLRRLFRRG</sequence>
<evidence type="ECO:0000313" key="3">
    <source>
        <dbReference type="EMBL" id="MQY07173.1"/>
    </source>
</evidence>
<evidence type="ECO:0000313" key="4">
    <source>
        <dbReference type="Proteomes" id="UP000487268"/>
    </source>
</evidence>
<accession>A0A7K0C125</accession>
<keyword evidence="3" id="KW-0328">Glycosyltransferase</keyword>
<dbReference type="GO" id="GO:0099621">
    <property type="term" value="F:undecaprenyl-phosphate 4-deoxy-4-formamido-L-arabinose transferase activity"/>
    <property type="evidence" value="ECO:0007669"/>
    <property type="project" value="UniProtKB-EC"/>
</dbReference>
<dbReference type="SUPFAM" id="SSF53448">
    <property type="entry name" value="Nucleotide-diphospho-sugar transferases"/>
    <property type="match status" value="1"/>
</dbReference>
<proteinExistence type="predicted"/>
<dbReference type="EMBL" id="WEGH01000003">
    <property type="protein sequence ID" value="MQY07173.1"/>
    <property type="molecule type" value="Genomic_DNA"/>
</dbReference>
<dbReference type="Proteomes" id="UP000487268">
    <property type="component" value="Unassembled WGS sequence"/>
</dbReference>
<dbReference type="InterPro" id="IPR001173">
    <property type="entry name" value="Glyco_trans_2-like"/>
</dbReference>
<dbReference type="Pfam" id="PF00535">
    <property type="entry name" value="Glycos_transf_2"/>
    <property type="match status" value="1"/>
</dbReference>
<dbReference type="PANTHER" id="PTHR22916:SF3">
    <property type="entry name" value="UDP-GLCNAC:BETAGAL BETA-1,3-N-ACETYLGLUCOSAMINYLTRANSFERASE-LIKE PROTEIN 1"/>
    <property type="match status" value="1"/>
</dbReference>
<dbReference type="Gene3D" id="3.90.550.10">
    <property type="entry name" value="Spore Coat Polysaccharide Biosynthesis Protein SpsA, Chain A"/>
    <property type="match status" value="1"/>
</dbReference>
<organism evidence="3 4">
    <name type="scientific">Actinomadura macrotermitis</name>
    <dbReference type="NCBI Taxonomy" id="2585200"/>
    <lineage>
        <taxon>Bacteria</taxon>
        <taxon>Bacillati</taxon>
        <taxon>Actinomycetota</taxon>
        <taxon>Actinomycetes</taxon>
        <taxon>Streptosporangiales</taxon>
        <taxon>Thermomonosporaceae</taxon>
        <taxon>Actinomadura</taxon>
    </lineage>
</organism>
<comment type="caution">
    <text evidence="3">The sequence shown here is derived from an EMBL/GenBank/DDBJ whole genome shotgun (WGS) entry which is preliminary data.</text>
</comment>
<dbReference type="InterPro" id="IPR054028">
    <property type="entry name" value="TarS/TarP_linker"/>
</dbReference>
<dbReference type="CDD" id="cd00761">
    <property type="entry name" value="Glyco_tranf_GTA_type"/>
    <property type="match status" value="1"/>
</dbReference>
<keyword evidence="3" id="KW-0808">Transferase</keyword>
<protein>
    <submittedName>
        <fullName evidence="3">Undecaprenyl-phosphate 4-deoxy-4-formamido-L-arabinose transferase</fullName>
        <ecNumber evidence="3">2.4.2.53</ecNumber>
    </submittedName>
</protein>
<name>A0A7K0C125_9ACTN</name>
<dbReference type="GO" id="GO:0016758">
    <property type="term" value="F:hexosyltransferase activity"/>
    <property type="evidence" value="ECO:0007669"/>
    <property type="project" value="UniProtKB-ARBA"/>
</dbReference>